<dbReference type="Proteomes" id="UP000507470">
    <property type="component" value="Unassembled WGS sequence"/>
</dbReference>
<protein>
    <recommendedName>
        <fullName evidence="2">Fibrinogen C-terminal domain-containing protein</fullName>
    </recommendedName>
</protein>
<evidence type="ECO:0000313" key="3">
    <source>
        <dbReference type="EMBL" id="CAC5395380.1"/>
    </source>
</evidence>
<feature type="domain" description="Fibrinogen C-terminal" evidence="2">
    <location>
        <begin position="524"/>
        <end position="656"/>
    </location>
</feature>
<dbReference type="InterPro" id="IPR036691">
    <property type="entry name" value="Endo/exonu/phosph_ase_sf"/>
</dbReference>
<evidence type="ECO:0000313" key="4">
    <source>
        <dbReference type="Proteomes" id="UP000507470"/>
    </source>
</evidence>
<dbReference type="Pfam" id="PF00147">
    <property type="entry name" value="Fibrinogen_C"/>
    <property type="match status" value="1"/>
</dbReference>
<dbReference type="OrthoDB" id="5987290at2759"/>
<dbReference type="PROSITE" id="PS51406">
    <property type="entry name" value="FIBRINOGEN_C_2"/>
    <property type="match status" value="1"/>
</dbReference>
<reference evidence="3 4" key="1">
    <citation type="submission" date="2020-06" db="EMBL/GenBank/DDBJ databases">
        <authorList>
            <person name="Li R."/>
            <person name="Bekaert M."/>
        </authorList>
    </citation>
    <scope>NUCLEOTIDE SEQUENCE [LARGE SCALE GENOMIC DNA]</scope>
    <source>
        <strain evidence="4">wild</strain>
    </source>
</reference>
<dbReference type="GO" id="GO:0003824">
    <property type="term" value="F:catalytic activity"/>
    <property type="evidence" value="ECO:0007669"/>
    <property type="project" value="InterPro"/>
</dbReference>
<name>A0A6J8CKH8_MYTCO</name>
<dbReference type="Gene3D" id="3.90.215.10">
    <property type="entry name" value="Gamma Fibrinogen, chain A, domain 1"/>
    <property type="match status" value="1"/>
</dbReference>
<feature type="compositionally biased region" description="Polar residues" evidence="1">
    <location>
        <begin position="28"/>
        <end position="38"/>
    </location>
</feature>
<dbReference type="SMART" id="SM00186">
    <property type="entry name" value="FBG"/>
    <property type="match status" value="1"/>
</dbReference>
<dbReference type="InterPro" id="IPR005135">
    <property type="entry name" value="Endo/exonuclease/phosphatase"/>
</dbReference>
<dbReference type="SUPFAM" id="SSF56219">
    <property type="entry name" value="DNase I-like"/>
    <property type="match status" value="1"/>
</dbReference>
<sequence>MALVDFIRKNCPGAMNVAFPPKAPSRDQVPNSSRTTVNHIPHVHARMDTISTLPSYADAAATSAAEYEDFDILAFTESWLNNSNQGDSVRLLNFCDPFRKDRGPHKSGGGVIVYVKDSINAVRRSDLELHDLEAVWIQLCLNGKKVLFGTFYIPPNSNNAVWANVEMSFDMALNDASIDYIVVTGDFNDNQLNKVNSKVSSLLTQFSLTQVIDEPTHFTEQSSSLLDIIVTNDVNSIVYSGVGSPLLDKTRFHCPVIGFLNSSKLQQKSSRRKIWLYDCGDYDKFRHELSLVDWDSFLLSQDVNEISTRITSAVINAAELSIPNKIITVRKSEPPWMNNIVRRLIRKKNRIHRKAKRYNNASTWTKFRRIRNDVTSLIRKTKDDFNDNLVSKLSNSNSTGRDWWNTVKQLTSIKSCRPGIPPLVKNDCLIFDDTEKANEFNNFFAAQANLDDFGIDLPNLNANNSIPQLSEITITENEVANILAIINPSKASGPDLVNPRLLKEASDILKRPLCKLFNISLETGNEHIHILSSNGRHKIRFQLGNTNGTIKYADYSTFGIGDENSKYILSLNGYSGTAGDSLLNVKNAGRAASQRFTTFDNDNDKHTLGNCAEIEKGGWWYNACDVADLNQLYDEIEWRYDMGQLTESMIMISKAT</sequence>
<evidence type="ECO:0000256" key="1">
    <source>
        <dbReference type="SAM" id="MobiDB-lite"/>
    </source>
</evidence>
<dbReference type="SUPFAM" id="SSF56496">
    <property type="entry name" value="Fibrinogen C-terminal domain-like"/>
    <property type="match status" value="1"/>
</dbReference>
<dbReference type="Pfam" id="PF03372">
    <property type="entry name" value="Exo_endo_phos"/>
    <property type="match status" value="1"/>
</dbReference>
<dbReference type="InterPro" id="IPR036056">
    <property type="entry name" value="Fibrinogen-like_C"/>
</dbReference>
<dbReference type="InterPro" id="IPR002181">
    <property type="entry name" value="Fibrinogen_a/b/g_C_dom"/>
</dbReference>
<dbReference type="EMBL" id="CACVKT020005498">
    <property type="protein sequence ID" value="CAC5395380.1"/>
    <property type="molecule type" value="Genomic_DNA"/>
</dbReference>
<dbReference type="AlphaFoldDB" id="A0A6J8CKH8"/>
<accession>A0A6J8CKH8</accession>
<keyword evidence="4" id="KW-1185">Reference proteome</keyword>
<dbReference type="PANTHER" id="PTHR47510:SF3">
    <property type="entry name" value="ENDO_EXONUCLEASE_PHOSPHATASE DOMAIN-CONTAINING PROTEIN"/>
    <property type="match status" value="1"/>
</dbReference>
<feature type="region of interest" description="Disordered" evidence="1">
    <location>
        <begin position="21"/>
        <end position="40"/>
    </location>
</feature>
<evidence type="ECO:0000259" key="2">
    <source>
        <dbReference type="PROSITE" id="PS51406"/>
    </source>
</evidence>
<dbReference type="PANTHER" id="PTHR47510">
    <property type="entry name" value="REVERSE TRANSCRIPTASE DOMAIN-CONTAINING PROTEIN"/>
    <property type="match status" value="1"/>
</dbReference>
<organism evidence="3 4">
    <name type="scientific">Mytilus coruscus</name>
    <name type="common">Sea mussel</name>
    <dbReference type="NCBI Taxonomy" id="42192"/>
    <lineage>
        <taxon>Eukaryota</taxon>
        <taxon>Metazoa</taxon>
        <taxon>Spiralia</taxon>
        <taxon>Lophotrochozoa</taxon>
        <taxon>Mollusca</taxon>
        <taxon>Bivalvia</taxon>
        <taxon>Autobranchia</taxon>
        <taxon>Pteriomorphia</taxon>
        <taxon>Mytilida</taxon>
        <taxon>Mytiloidea</taxon>
        <taxon>Mytilidae</taxon>
        <taxon>Mytilinae</taxon>
        <taxon>Mytilus</taxon>
    </lineage>
</organism>
<proteinExistence type="predicted"/>
<dbReference type="InterPro" id="IPR014716">
    <property type="entry name" value="Fibrinogen_a/b/g_C_1"/>
</dbReference>
<gene>
    <name evidence="3" type="ORF">MCOR_30056</name>
</gene>
<dbReference type="Gene3D" id="3.60.10.10">
    <property type="entry name" value="Endonuclease/exonuclease/phosphatase"/>
    <property type="match status" value="1"/>
</dbReference>